<evidence type="ECO:0000313" key="6">
    <source>
        <dbReference type="Proteomes" id="UP000583556"/>
    </source>
</evidence>
<dbReference type="InterPro" id="IPR006674">
    <property type="entry name" value="HD_domain"/>
</dbReference>
<dbReference type="InterPro" id="IPR050135">
    <property type="entry name" value="dGTPase-like"/>
</dbReference>
<dbReference type="Gene3D" id="1.10.3210.10">
    <property type="entry name" value="Hypothetical protein af1432"/>
    <property type="match status" value="1"/>
</dbReference>
<dbReference type="Pfam" id="PF01966">
    <property type="entry name" value="HD"/>
    <property type="match status" value="1"/>
</dbReference>
<dbReference type="Pfam" id="PF13286">
    <property type="entry name" value="HD_assoc"/>
    <property type="match status" value="1"/>
</dbReference>
<sequence>MGARRRRAGGERETSGTGGRHRNPDRRQFDAQGLRPDRCGGRRAGAAHRRCGGAEDAGGRREDRRADRIAQRDGRKLLSQAAGRARHHAAAAGDGQRRGNRPHHLRGADAGPRHAQRRTHLPHDPDQHGAGRRARRGAGLHRARHGDRRRCQRAADLRRHAHPCRGRSGVDPGRVSQRAPYASDPARSRGREYGLEPETARGPRSAFQRDRDRIVHSIAFRRLRHKTQVFIAPDGDHYRVRLTHSLEVAQIGRVIARTLGLDEDLTEALCLAHDIGHPPFGHAGEDALEEALVGAGGFDHNANCLRVLMRLESPYCGHEGLNLSWETLEGIAKHNGPIHEPTWALAELDAAFPLNLASHASLEAQVAAISDDIAYDNHDIDDGLRAGFLTIDDLMELPSVEAQWRTIEQRFPGAPRERMQRELVRGQIGRMVNDVIAETQVRIAASGVQSVEDVRAAGQTLCRFSPSMREEERTLKKFMYDRLYYHPEQIAAAERARHVVSRLFEAYRADPAAMSEDWAARLPESEPARSRHIADFISGMTDRYAADCYARLFGEVPEGLRNV</sequence>
<dbReference type="GO" id="GO:0008832">
    <property type="term" value="F:dGTPase activity"/>
    <property type="evidence" value="ECO:0007669"/>
    <property type="project" value="TreeGrafter"/>
</dbReference>
<feature type="region of interest" description="Disordered" evidence="3">
    <location>
        <begin position="1"/>
        <end position="207"/>
    </location>
</feature>
<dbReference type="Proteomes" id="UP000583556">
    <property type="component" value="Unassembled WGS sequence"/>
</dbReference>
<evidence type="ECO:0000256" key="2">
    <source>
        <dbReference type="HAMAP-Rule" id="MF_01212"/>
    </source>
</evidence>
<dbReference type="NCBIfam" id="NF002328">
    <property type="entry name" value="PRK01286.1-3"/>
    <property type="match status" value="1"/>
</dbReference>
<keyword evidence="6" id="KW-1185">Reference proteome</keyword>
<evidence type="ECO:0000259" key="4">
    <source>
        <dbReference type="PROSITE" id="PS51831"/>
    </source>
</evidence>
<keyword evidence="1 2" id="KW-0378">Hydrolase</keyword>
<name>A0A7Y0GBB0_9SPHN</name>
<dbReference type="InterPro" id="IPR026875">
    <property type="entry name" value="PHydrolase_assoc_dom"/>
</dbReference>
<feature type="domain" description="HD" evidence="4">
    <location>
        <begin position="241"/>
        <end position="376"/>
    </location>
</feature>
<evidence type="ECO:0000256" key="1">
    <source>
        <dbReference type="ARBA" id="ARBA00022801"/>
    </source>
</evidence>
<reference evidence="5 6" key="1">
    <citation type="submission" date="2020-04" db="EMBL/GenBank/DDBJ databases">
        <title>Novosphingobium sp. TW-4 isolated from soil.</title>
        <authorList>
            <person name="Dahal R.H."/>
            <person name="Chaudhary D.K."/>
        </authorList>
    </citation>
    <scope>NUCLEOTIDE SEQUENCE [LARGE SCALE GENOMIC DNA]</scope>
    <source>
        <strain evidence="5 6">TW-4</strain>
    </source>
</reference>
<feature type="compositionally biased region" description="Basic and acidic residues" evidence="3">
    <location>
        <begin position="186"/>
        <end position="207"/>
    </location>
</feature>
<comment type="caution">
    <text evidence="5">The sequence shown here is derived from an EMBL/GenBank/DDBJ whole genome shotgun (WGS) entry which is preliminary data.</text>
</comment>
<dbReference type="HAMAP" id="MF_01212">
    <property type="entry name" value="dGTPase_type2"/>
    <property type="match status" value="1"/>
</dbReference>
<dbReference type="CDD" id="cd00077">
    <property type="entry name" value="HDc"/>
    <property type="match status" value="1"/>
</dbReference>
<dbReference type="EMBL" id="JABBGM010000006">
    <property type="protein sequence ID" value="NML94809.1"/>
    <property type="molecule type" value="Genomic_DNA"/>
</dbReference>
<protein>
    <recommendedName>
        <fullName evidence="2">Deoxyguanosinetriphosphate triphosphohydrolase-like protein</fullName>
    </recommendedName>
</protein>
<dbReference type="InterPro" id="IPR006261">
    <property type="entry name" value="dGTPase"/>
</dbReference>
<comment type="similarity">
    <text evidence="2">Belongs to the dGTPase family. Type 2 subfamily.</text>
</comment>
<feature type="compositionally biased region" description="Basic and acidic residues" evidence="3">
    <location>
        <begin position="25"/>
        <end position="40"/>
    </location>
</feature>
<dbReference type="NCBIfam" id="NF002326">
    <property type="entry name" value="PRK01286.1-1"/>
    <property type="match status" value="1"/>
</dbReference>
<gene>
    <name evidence="5" type="ORF">HHL27_14135</name>
</gene>
<organism evidence="5 6">
    <name type="scientific">Novosphingobium olei</name>
    <dbReference type="NCBI Taxonomy" id="2728851"/>
    <lineage>
        <taxon>Bacteria</taxon>
        <taxon>Pseudomonadati</taxon>
        <taxon>Pseudomonadota</taxon>
        <taxon>Alphaproteobacteria</taxon>
        <taxon>Sphingomonadales</taxon>
        <taxon>Sphingomonadaceae</taxon>
        <taxon>Novosphingobium</taxon>
    </lineage>
</organism>
<dbReference type="AlphaFoldDB" id="A0A7Y0GBB0"/>
<dbReference type="InterPro" id="IPR023023">
    <property type="entry name" value="dNTPase_2"/>
</dbReference>
<dbReference type="NCBIfam" id="TIGR01353">
    <property type="entry name" value="dGTP_triPase"/>
    <property type="match status" value="1"/>
</dbReference>
<evidence type="ECO:0000313" key="5">
    <source>
        <dbReference type="EMBL" id="NML94809.1"/>
    </source>
</evidence>
<dbReference type="PROSITE" id="PS51831">
    <property type="entry name" value="HD"/>
    <property type="match status" value="1"/>
</dbReference>
<dbReference type="GO" id="GO:0006203">
    <property type="term" value="P:dGTP catabolic process"/>
    <property type="evidence" value="ECO:0007669"/>
    <property type="project" value="TreeGrafter"/>
</dbReference>
<proteinExistence type="inferred from homology"/>
<dbReference type="PANTHER" id="PTHR11373">
    <property type="entry name" value="DEOXYNUCLEOSIDE TRIPHOSPHATE TRIPHOSPHOHYDROLASE"/>
    <property type="match status" value="1"/>
</dbReference>
<feature type="compositionally biased region" description="Basic and acidic residues" evidence="3">
    <location>
        <begin position="57"/>
        <end position="76"/>
    </location>
</feature>
<dbReference type="PANTHER" id="PTHR11373:SF43">
    <property type="entry name" value="DEOXYGUANOSINETRIPHOSPHATE TRIPHOSPHOHYDROLASE-LIKE PROTEIN"/>
    <property type="match status" value="1"/>
</dbReference>
<feature type="compositionally biased region" description="Basic residues" evidence="3">
    <location>
        <begin position="130"/>
        <end position="152"/>
    </location>
</feature>
<dbReference type="SUPFAM" id="SSF109604">
    <property type="entry name" value="HD-domain/PDEase-like"/>
    <property type="match status" value="1"/>
</dbReference>
<accession>A0A7Y0GBB0</accession>
<dbReference type="InterPro" id="IPR003607">
    <property type="entry name" value="HD/PDEase_dom"/>
</dbReference>
<dbReference type="SMART" id="SM00471">
    <property type="entry name" value="HDc"/>
    <property type="match status" value="1"/>
</dbReference>
<evidence type="ECO:0000256" key="3">
    <source>
        <dbReference type="SAM" id="MobiDB-lite"/>
    </source>
</evidence>